<dbReference type="FunFam" id="1.25.70.10:FF:000015">
    <property type="entry name" value="Mitochondrial transcription termination factor family protein"/>
    <property type="match status" value="1"/>
</dbReference>
<dbReference type="FunCoup" id="A0A1Q3BT70">
    <property type="interactions" value="534"/>
</dbReference>
<dbReference type="PANTHER" id="PTHR13068">
    <property type="entry name" value="CGI-12 PROTEIN-RELATED"/>
    <property type="match status" value="1"/>
</dbReference>
<organism evidence="4 5">
    <name type="scientific">Cephalotus follicularis</name>
    <name type="common">Albany pitcher plant</name>
    <dbReference type="NCBI Taxonomy" id="3775"/>
    <lineage>
        <taxon>Eukaryota</taxon>
        <taxon>Viridiplantae</taxon>
        <taxon>Streptophyta</taxon>
        <taxon>Embryophyta</taxon>
        <taxon>Tracheophyta</taxon>
        <taxon>Spermatophyta</taxon>
        <taxon>Magnoliopsida</taxon>
        <taxon>eudicotyledons</taxon>
        <taxon>Gunneridae</taxon>
        <taxon>Pentapetalae</taxon>
        <taxon>rosids</taxon>
        <taxon>fabids</taxon>
        <taxon>Oxalidales</taxon>
        <taxon>Cephalotaceae</taxon>
        <taxon>Cephalotus</taxon>
    </lineage>
</organism>
<evidence type="ECO:0000313" key="5">
    <source>
        <dbReference type="Proteomes" id="UP000187406"/>
    </source>
</evidence>
<reference evidence="5" key="1">
    <citation type="submission" date="2016-04" db="EMBL/GenBank/DDBJ databases">
        <title>Cephalotus genome sequencing.</title>
        <authorList>
            <person name="Fukushima K."/>
            <person name="Hasebe M."/>
            <person name="Fang X."/>
        </authorList>
    </citation>
    <scope>NUCLEOTIDE SEQUENCE [LARGE SCALE GENOMIC DNA]</scope>
    <source>
        <strain evidence="5">cv. St1</strain>
    </source>
</reference>
<evidence type="ECO:0000256" key="3">
    <source>
        <dbReference type="ARBA" id="ARBA00022946"/>
    </source>
</evidence>
<dbReference type="AlphaFoldDB" id="A0A1Q3BT70"/>
<dbReference type="PANTHER" id="PTHR13068:SF151">
    <property type="entry name" value="TRANSCRIPTION TERMINATION FACTOR MTERF9, CHLOROPLASTIC"/>
    <property type="match status" value="1"/>
</dbReference>
<keyword evidence="2" id="KW-0804">Transcription</keyword>
<evidence type="ECO:0000256" key="2">
    <source>
        <dbReference type="ARBA" id="ARBA00022472"/>
    </source>
</evidence>
<protein>
    <submittedName>
        <fullName evidence="4">mTERF domain-containing protein</fullName>
    </submittedName>
</protein>
<dbReference type="Pfam" id="PF02536">
    <property type="entry name" value="mTERF"/>
    <property type="match status" value="1"/>
</dbReference>
<evidence type="ECO:0000313" key="4">
    <source>
        <dbReference type="EMBL" id="GAV71154.1"/>
    </source>
</evidence>
<dbReference type="GO" id="GO:0003676">
    <property type="term" value="F:nucleic acid binding"/>
    <property type="evidence" value="ECO:0007669"/>
    <property type="project" value="InterPro"/>
</dbReference>
<gene>
    <name evidence="4" type="ORF">CFOL_v3_14648</name>
</gene>
<comment type="similarity">
    <text evidence="1">Belongs to the mTERF family.</text>
</comment>
<dbReference type="EMBL" id="BDDD01000879">
    <property type="protein sequence ID" value="GAV71154.1"/>
    <property type="molecule type" value="Genomic_DNA"/>
</dbReference>
<sequence>MLSKSLQMPTYLVLPSPNNPKLLHQILHLPLKFPLNSHPFPFPFPTHQRILQFQFPKTKTHMASSSNQPDHLIQQKAQEVISAFLHTFGISKEDSDFIASNSPKYVNMLIDSVLDLDEWNSWKGRVTHLGFEEKLIYMAKEKGDNGKVAFFESIGLSLSSAMNVARYLYSESLPALLHKVKFVKEMLFSGSDDKGLIGKYARRMMTDLSIPIDEDVQLVLSFFEKVEARHGGLEKLGSTENSFRYLVESFPRLLLLSVESNLMPMMEFLENIGIPKKQMRIVLLLYPPVIFYDVKEMKAKLLAFKKVGLTDKDVGKMLLKYPWILSTSFHQNYEKILSFFDTEKVPQDSVECAIRSWPHLLGCSTSKLKLMVDQFGDLHVRNKKLGQVIARSPQLLLRKPQEIFQVVSYLEDLGFDRETLGKILARCPEIFGANIDKTLRKKLEFLSGFGVSKVHLPRVIKKYPEILVSDVGRTVLPRMEYLMEIGLSKREIAFMVRRFSPLLGYSIEKVLRPKLEFLVNTMEKPVKEVVDYPRYFSYSLDKKIKPRYWVLKGRNVVCSLKDMLGKNDEDFAAEFMGVGTMILPPSPRQ</sequence>
<evidence type="ECO:0000256" key="1">
    <source>
        <dbReference type="ARBA" id="ARBA00007692"/>
    </source>
</evidence>
<dbReference type="Gene3D" id="1.25.70.10">
    <property type="entry name" value="Transcription termination factor 3, mitochondrial"/>
    <property type="match status" value="1"/>
</dbReference>
<dbReference type="InParanoid" id="A0A1Q3BT70"/>
<dbReference type="InterPro" id="IPR003690">
    <property type="entry name" value="MTERF"/>
</dbReference>
<dbReference type="Proteomes" id="UP000187406">
    <property type="component" value="Unassembled WGS sequence"/>
</dbReference>
<dbReference type="GO" id="GO:0006353">
    <property type="term" value="P:DNA-templated transcription termination"/>
    <property type="evidence" value="ECO:0007669"/>
    <property type="project" value="UniProtKB-KW"/>
</dbReference>
<keyword evidence="5" id="KW-1185">Reference proteome</keyword>
<dbReference type="SMART" id="SM00733">
    <property type="entry name" value="Mterf"/>
    <property type="match status" value="10"/>
</dbReference>
<comment type="caution">
    <text evidence="4">The sequence shown here is derived from an EMBL/GenBank/DDBJ whole genome shotgun (WGS) entry which is preliminary data.</text>
</comment>
<keyword evidence="3" id="KW-0809">Transit peptide</keyword>
<name>A0A1Q3BT70_CEPFO</name>
<keyword evidence="2" id="KW-0805">Transcription regulation</keyword>
<proteinExistence type="inferred from homology"/>
<keyword evidence="2" id="KW-0806">Transcription termination</keyword>
<dbReference type="OrthoDB" id="637682at2759"/>
<dbReference type="STRING" id="3775.A0A1Q3BT70"/>
<dbReference type="InterPro" id="IPR038538">
    <property type="entry name" value="MTERF_sf"/>
</dbReference>
<accession>A0A1Q3BT70</accession>